<proteinExistence type="predicted"/>
<comment type="caution">
    <text evidence="1">The sequence shown here is derived from an EMBL/GenBank/DDBJ whole genome shotgun (WGS) entry which is preliminary data.</text>
</comment>
<reference evidence="1" key="1">
    <citation type="submission" date="2019-03" db="EMBL/GenBank/DDBJ databases">
        <title>Single cell metagenomics reveals metabolic interactions within the superorganism composed of flagellate Streblomastix strix and complex community of Bacteroidetes bacteria on its surface.</title>
        <authorList>
            <person name="Treitli S.C."/>
            <person name="Kolisko M."/>
            <person name="Husnik F."/>
            <person name="Keeling P."/>
            <person name="Hampl V."/>
        </authorList>
    </citation>
    <scope>NUCLEOTIDE SEQUENCE</scope>
    <source>
        <strain evidence="1">STM</strain>
    </source>
</reference>
<name>A0A5J4SIV2_9ZZZZ</name>
<dbReference type="AlphaFoldDB" id="A0A5J4SIV2"/>
<accession>A0A5J4SIV2</accession>
<evidence type="ECO:0000313" key="1">
    <source>
        <dbReference type="EMBL" id="KAA6345808.1"/>
    </source>
</evidence>
<dbReference type="EMBL" id="SNRY01000155">
    <property type="protein sequence ID" value="KAA6345808.1"/>
    <property type="molecule type" value="Genomic_DNA"/>
</dbReference>
<organism evidence="1">
    <name type="scientific">termite gut metagenome</name>
    <dbReference type="NCBI Taxonomy" id="433724"/>
    <lineage>
        <taxon>unclassified sequences</taxon>
        <taxon>metagenomes</taxon>
        <taxon>organismal metagenomes</taxon>
    </lineage>
</organism>
<evidence type="ECO:0008006" key="2">
    <source>
        <dbReference type="Google" id="ProtNLM"/>
    </source>
</evidence>
<gene>
    <name evidence="1" type="ORF">EZS27_006655</name>
</gene>
<sequence>MKLYLEGLGFRATGRLLPISYGMVYAWVKKWGSQVDLPKNTKMLNVWNSMRCTGLWFQKKLLLDLDCRLQIWKAVYLVCLRKSFYSNRTQALGRNKGYSRIVL</sequence>
<protein>
    <recommendedName>
        <fullName evidence="2">Transposase</fullName>
    </recommendedName>
</protein>